<dbReference type="KEGG" id="pht:BLM14_26595"/>
<dbReference type="OrthoDB" id="9789139at2"/>
<protein>
    <recommendedName>
        <fullName evidence="4">DGQHR domain-containing protein</fullName>
    </recommendedName>
</protein>
<keyword evidence="3" id="KW-1185">Reference proteome</keyword>
<reference evidence="2 3" key="1">
    <citation type="journal article" date="2017" name="Int J Environ Stud">
        <title>Does the Miocene-Pliocene relict legume Oxytropis triphylla form nitrogen-fixing nodules with a combination of bacterial strains?</title>
        <authorList>
            <person name="Safronova V."/>
            <person name="Belimov A."/>
            <person name="Sazanova A."/>
            <person name="Kuznetsova I."/>
            <person name="Popova J."/>
            <person name="Andronov E."/>
            <person name="Verkhozina A."/>
            <person name="Tikhonovich I."/>
        </authorList>
    </citation>
    <scope>NUCLEOTIDE SEQUENCE [LARGE SCALE GENOMIC DNA]</scope>
    <source>
        <strain evidence="2 3">Tri-38</strain>
    </source>
</reference>
<dbReference type="Proteomes" id="UP000232163">
    <property type="component" value="Unassembled WGS sequence"/>
</dbReference>
<gene>
    <name evidence="2" type="ORF">B5P45_19490</name>
</gene>
<dbReference type="EMBL" id="MZMT01000044">
    <property type="protein sequence ID" value="PIO43258.1"/>
    <property type="molecule type" value="Genomic_DNA"/>
</dbReference>
<accession>A0A2N9VUU0</accession>
<proteinExistence type="predicted"/>
<feature type="compositionally biased region" description="Basic and acidic residues" evidence="1">
    <location>
        <begin position="588"/>
        <end position="598"/>
    </location>
</feature>
<organism evidence="2 3">
    <name type="scientific">Phyllobacterium zundukense</name>
    <dbReference type="NCBI Taxonomy" id="1867719"/>
    <lineage>
        <taxon>Bacteria</taxon>
        <taxon>Pseudomonadati</taxon>
        <taxon>Pseudomonadota</taxon>
        <taxon>Alphaproteobacteria</taxon>
        <taxon>Hyphomicrobiales</taxon>
        <taxon>Phyllobacteriaceae</taxon>
        <taxon>Phyllobacterium</taxon>
    </lineage>
</organism>
<dbReference type="AlphaFoldDB" id="A0A2N9VUU0"/>
<sequence length="608" mass="68421">MAIKAKKTVIKAKKTVIKAKKAKKPKESPEEKKKKRIKRNHMNCVRRTFLNTGFDRVSEIANKDIIWGKQAGEFDDAFIYENLIILAEYTTSQSSDTSSHLKKKKILFSNVLNDAKAFVAYLRAMFPDFDARLGAKFHPDNLIVRIIYCSVYDIDESTKQVVTEPIYLDFPQLKYFDKLASTIKVSTIPEMLDFLEVDPADVAKKGVFSKKKAIETYEGSILPESSSGFPAGYKVVSFYADAAALLGRAYVLRRDGWRGSYQAYQRMIQKKKIEAIRKKLKSDRQVFVNNLIATLPSDVHPVGKDDKTIEISELTNTQAVSINLPLRANSIGLIDGQHRLYSYYELKEDDPEIKHLRHQQNLLVTGIIYPPDTVKEDAERFEATLFLAINSNQTNAPPALRQEIEVILRPYSPTAIGKQIMQRLASAGPLSGYVETHAFDHGKLKSTSIVSYGLGPLIKLGGQDSLFRLFEHPQKDTIASEGSSEALAAYLQFATSKINAFLNAVKSDVGTERWTADRSVADRVITVTYINTFLIILRLIIENDMPTDFATLKAKLAGVGNFPFKEFRSSQYNRRAQEIFAAKFKPDGKKELAEDKSVPTELEPETTS</sequence>
<evidence type="ECO:0000256" key="1">
    <source>
        <dbReference type="SAM" id="MobiDB-lite"/>
    </source>
</evidence>
<evidence type="ECO:0000313" key="2">
    <source>
        <dbReference type="EMBL" id="PIO43258.1"/>
    </source>
</evidence>
<comment type="caution">
    <text evidence="2">The sequence shown here is derived from an EMBL/GenBank/DDBJ whole genome shotgun (WGS) entry which is preliminary data.</text>
</comment>
<name>A0A2N9VUU0_9HYPH</name>
<dbReference type="RefSeq" id="WP_100003179.1">
    <property type="nucleotide sequence ID" value="NZ_CP017943.1"/>
</dbReference>
<dbReference type="InterPro" id="IPR017601">
    <property type="entry name" value="DGQHR-contain_dom"/>
</dbReference>
<feature type="region of interest" description="Disordered" evidence="1">
    <location>
        <begin position="588"/>
        <end position="608"/>
    </location>
</feature>
<feature type="region of interest" description="Disordered" evidence="1">
    <location>
        <begin position="16"/>
        <end position="38"/>
    </location>
</feature>
<dbReference type="NCBIfam" id="TIGR03187">
    <property type="entry name" value="DGQHR"/>
    <property type="match status" value="1"/>
</dbReference>
<evidence type="ECO:0008006" key="4">
    <source>
        <dbReference type="Google" id="ProtNLM"/>
    </source>
</evidence>
<evidence type="ECO:0000313" key="3">
    <source>
        <dbReference type="Proteomes" id="UP000232163"/>
    </source>
</evidence>